<comment type="caution">
    <text evidence="3">The sequence shown here is derived from an EMBL/GenBank/DDBJ whole genome shotgun (WGS) entry which is preliminary data.</text>
</comment>
<reference evidence="3" key="1">
    <citation type="submission" date="2019-07" db="EMBL/GenBank/DDBJ databases">
        <title>Annotation for the trematode Paragonimus miyazaki's.</title>
        <authorList>
            <person name="Choi Y.-J."/>
        </authorList>
    </citation>
    <scope>NUCLEOTIDE SEQUENCE</scope>
    <source>
        <strain evidence="3">Japan</strain>
    </source>
</reference>
<keyword evidence="2" id="KW-0472">Membrane</keyword>
<feature type="region of interest" description="Disordered" evidence="1">
    <location>
        <begin position="126"/>
        <end position="147"/>
    </location>
</feature>
<accession>A0A8S9Z8D6</accession>
<proteinExistence type="predicted"/>
<dbReference type="OrthoDB" id="6253605at2759"/>
<dbReference type="AlphaFoldDB" id="A0A8S9Z8D6"/>
<gene>
    <name evidence="3" type="ORF">EG68_01088</name>
</gene>
<evidence type="ECO:0000256" key="1">
    <source>
        <dbReference type="SAM" id="MobiDB-lite"/>
    </source>
</evidence>
<sequence>YTENFYIRKTGLHKNNPIKQKSLDIKSNTLQFTMYGSHRIIQLTVYIAVILILTQTVCCLRLQSESDLEPEEFYENGPMWMWQPSVYFDRLNDENRPVVMSESNRFEKSQGKLSKRMESTFPLYRTDGEISPYHKHDRRRFERPQGR</sequence>
<name>A0A8S9Z8D6_9TREM</name>
<keyword evidence="4" id="KW-1185">Reference proteome</keyword>
<keyword evidence="2" id="KW-1133">Transmembrane helix</keyword>
<protein>
    <submittedName>
        <fullName evidence="3">Uncharacterized protein</fullName>
    </submittedName>
</protein>
<organism evidence="3 4">
    <name type="scientific">Paragonimus skrjabini miyazakii</name>
    <dbReference type="NCBI Taxonomy" id="59628"/>
    <lineage>
        <taxon>Eukaryota</taxon>
        <taxon>Metazoa</taxon>
        <taxon>Spiralia</taxon>
        <taxon>Lophotrochozoa</taxon>
        <taxon>Platyhelminthes</taxon>
        <taxon>Trematoda</taxon>
        <taxon>Digenea</taxon>
        <taxon>Plagiorchiida</taxon>
        <taxon>Troglotremata</taxon>
        <taxon>Troglotrematidae</taxon>
        <taxon>Paragonimus</taxon>
    </lineage>
</organism>
<dbReference type="EMBL" id="JTDE01000259">
    <property type="protein sequence ID" value="KAF7261796.1"/>
    <property type="molecule type" value="Genomic_DNA"/>
</dbReference>
<evidence type="ECO:0000313" key="4">
    <source>
        <dbReference type="Proteomes" id="UP000822476"/>
    </source>
</evidence>
<feature type="transmembrane region" description="Helical" evidence="2">
    <location>
        <begin position="40"/>
        <end position="60"/>
    </location>
</feature>
<evidence type="ECO:0000313" key="3">
    <source>
        <dbReference type="EMBL" id="KAF7261796.1"/>
    </source>
</evidence>
<keyword evidence="2" id="KW-0812">Transmembrane</keyword>
<evidence type="ECO:0000256" key="2">
    <source>
        <dbReference type="SAM" id="Phobius"/>
    </source>
</evidence>
<feature type="non-terminal residue" evidence="3">
    <location>
        <position position="147"/>
    </location>
</feature>
<dbReference type="Proteomes" id="UP000822476">
    <property type="component" value="Unassembled WGS sequence"/>
</dbReference>